<dbReference type="Pfam" id="PF05368">
    <property type="entry name" value="NmrA"/>
    <property type="match status" value="1"/>
</dbReference>
<dbReference type="AlphaFoldDB" id="A0A9P7GXY8"/>
<protein>
    <recommendedName>
        <fullName evidence="3">NmrA-like domain-containing protein</fullName>
    </recommendedName>
</protein>
<evidence type="ECO:0000313" key="4">
    <source>
        <dbReference type="EMBL" id="KAG5654882.1"/>
    </source>
</evidence>
<dbReference type="InterPro" id="IPR051609">
    <property type="entry name" value="NmrA/Isoflavone_reductase-like"/>
</dbReference>
<evidence type="ECO:0000259" key="3">
    <source>
        <dbReference type="Pfam" id="PF05368"/>
    </source>
</evidence>
<dbReference type="EMBL" id="JAGPUO010000044">
    <property type="protein sequence ID" value="KAG5654882.1"/>
    <property type="molecule type" value="Genomic_DNA"/>
</dbReference>
<evidence type="ECO:0000256" key="1">
    <source>
        <dbReference type="ARBA" id="ARBA00022857"/>
    </source>
</evidence>
<gene>
    <name evidence="4" type="ORF">KAF25_007638</name>
</gene>
<dbReference type="InterPro" id="IPR036291">
    <property type="entry name" value="NAD(P)-bd_dom_sf"/>
</dbReference>
<dbReference type="Gene3D" id="3.40.50.720">
    <property type="entry name" value="NAD(P)-binding Rossmann-like Domain"/>
    <property type="match status" value="1"/>
</dbReference>
<dbReference type="Gene3D" id="3.90.25.10">
    <property type="entry name" value="UDP-galactose 4-epimerase, domain 1"/>
    <property type="match status" value="1"/>
</dbReference>
<evidence type="ECO:0000256" key="2">
    <source>
        <dbReference type="ARBA" id="ARBA00023002"/>
    </source>
</evidence>
<dbReference type="PANTHER" id="PTHR47706:SF9">
    <property type="entry name" value="NMRA-LIKE DOMAIN-CONTAINING PROTEIN-RELATED"/>
    <property type="match status" value="1"/>
</dbReference>
<proteinExistence type="predicted"/>
<dbReference type="InterPro" id="IPR008030">
    <property type="entry name" value="NmrA-like"/>
</dbReference>
<sequence length="310" mass="34247">MVRVAPTVAIAGASGNLGGKIAQAFLLPQFRRRFHDVIILARSESPETQELVSLGARLRQYSVEKLETALQDVDVLINTIGPSGHHFKEKLLRCLPLTSVSLYFPSEFGVNHYVHDFVHDEWDAKKRHFQLAQELIPHIHICRVYAGLFLEDSIGPWFGFSTKHGKFEAVGSPAQRTSYTSMHDVGKALAILAFSPSGSIPAEVHLSGDSKSFSEIAAIMEEHGSGVIDVSSISLESYKAKVLAKPSPTPERYLRFLMAEGKIDHTDKGLGNQNRLVTSVDGFGTWKSVVDLAKETNGRPWADHDWESVD</sequence>
<organism evidence="4 5">
    <name type="scientific">Fusarium avenaceum</name>
    <dbReference type="NCBI Taxonomy" id="40199"/>
    <lineage>
        <taxon>Eukaryota</taxon>
        <taxon>Fungi</taxon>
        <taxon>Dikarya</taxon>
        <taxon>Ascomycota</taxon>
        <taxon>Pezizomycotina</taxon>
        <taxon>Sordariomycetes</taxon>
        <taxon>Hypocreomycetidae</taxon>
        <taxon>Hypocreales</taxon>
        <taxon>Nectriaceae</taxon>
        <taxon>Fusarium</taxon>
        <taxon>Fusarium tricinctum species complex</taxon>
    </lineage>
</organism>
<dbReference type="Proteomes" id="UP000782241">
    <property type="component" value="Unassembled WGS sequence"/>
</dbReference>
<keyword evidence="1" id="KW-0521">NADP</keyword>
<dbReference type="PANTHER" id="PTHR47706">
    <property type="entry name" value="NMRA-LIKE FAMILY PROTEIN"/>
    <property type="match status" value="1"/>
</dbReference>
<dbReference type="GO" id="GO:0016491">
    <property type="term" value="F:oxidoreductase activity"/>
    <property type="evidence" value="ECO:0007669"/>
    <property type="project" value="UniProtKB-KW"/>
</dbReference>
<evidence type="ECO:0000313" key="5">
    <source>
        <dbReference type="Proteomes" id="UP000782241"/>
    </source>
</evidence>
<keyword evidence="2" id="KW-0560">Oxidoreductase</keyword>
<keyword evidence="5" id="KW-1185">Reference proteome</keyword>
<feature type="domain" description="NmrA-like" evidence="3">
    <location>
        <begin position="7"/>
        <end position="226"/>
    </location>
</feature>
<comment type="caution">
    <text evidence="4">The sequence shown here is derived from an EMBL/GenBank/DDBJ whole genome shotgun (WGS) entry which is preliminary data.</text>
</comment>
<name>A0A9P7GXY8_9HYPO</name>
<reference evidence="4" key="1">
    <citation type="submission" date="2021-04" db="EMBL/GenBank/DDBJ databases">
        <title>Draft genome of Fusarium avenaceum strain F156N33, isolated from an atmospheric sample in Virginia.</title>
        <authorList>
            <person name="Yang S."/>
            <person name="Vinatzer B.A."/>
            <person name="Coleman J."/>
        </authorList>
    </citation>
    <scope>NUCLEOTIDE SEQUENCE</scope>
    <source>
        <strain evidence="4">F156N33</strain>
    </source>
</reference>
<accession>A0A9P7GXY8</accession>
<dbReference type="SUPFAM" id="SSF51735">
    <property type="entry name" value="NAD(P)-binding Rossmann-fold domains"/>
    <property type="match status" value="1"/>
</dbReference>